<dbReference type="EMBL" id="CQEM01000002">
    <property type="protein sequence ID" value="CNK65224.1"/>
    <property type="molecule type" value="Genomic_DNA"/>
</dbReference>
<dbReference type="OrthoDB" id="6891141at2"/>
<keyword evidence="2" id="KW-0238">DNA-binding</keyword>
<gene>
    <name evidence="2" type="primary">higA</name>
    <name evidence="2" type="ORF">ERS008460_00459</name>
</gene>
<dbReference type="RefSeq" id="WP_050124997.1">
    <property type="nucleotide sequence ID" value="NZ_CABMLM010000009.1"/>
</dbReference>
<protein>
    <submittedName>
        <fullName evidence="2">Putative DNA-binding phage-like protein</fullName>
    </submittedName>
</protein>
<evidence type="ECO:0000313" key="3">
    <source>
        <dbReference type="Proteomes" id="UP000040088"/>
    </source>
</evidence>
<dbReference type="InterPro" id="IPR001387">
    <property type="entry name" value="Cro/C1-type_HTH"/>
</dbReference>
<dbReference type="PROSITE" id="PS50943">
    <property type="entry name" value="HTH_CROC1"/>
    <property type="match status" value="1"/>
</dbReference>
<dbReference type="AlphaFoldDB" id="A0A0T9T6W2"/>
<evidence type="ECO:0000313" key="2">
    <source>
        <dbReference type="EMBL" id="CNK65224.1"/>
    </source>
</evidence>
<sequence>MKKQDDFDIIPFTEVKAAALNHPQVNEAYTDLQIRQAMMTELKAARQQCNLTQEEVAQRAGLKKQNISRMEKGIISPNLTTLSRYAAALGGTFVFKFNQEFQSVTKGQ</sequence>
<dbReference type="Pfam" id="PF01381">
    <property type="entry name" value="HTH_3"/>
    <property type="match status" value="1"/>
</dbReference>
<dbReference type="GO" id="GO:0003677">
    <property type="term" value="F:DNA binding"/>
    <property type="evidence" value="ECO:0007669"/>
    <property type="project" value="UniProtKB-KW"/>
</dbReference>
<proteinExistence type="predicted"/>
<dbReference type="InterPro" id="IPR010982">
    <property type="entry name" value="Lambda_DNA-bd_dom_sf"/>
</dbReference>
<organism evidence="2 3">
    <name type="scientific">Yersinia aleksiciae</name>
    <dbReference type="NCBI Taxonomy" id="263819"/>
    <lineage>
        <taxon>Bacteria</taxon>
        <taxon>Pseudomonadati</taxon>
        <taxon>Pseudomonadota</taxon>
        <taxon>Gammaproteobacteria</taxon>
        <taxon>Enterobacterales</taxon>
        <taxon>Yersiniaceae</taxon>
        <taxon>Yersinia</taxon>
    </lineage>
</organism>
<dbReference type="SMART" id="SM00530">
    <property type="entry name" value="HTH_XRE"/>
    <property type="match status" value="1"/>
</dbReference>
<dbReference type="Proteomes" id="UP000040088">
    <property type="component" value="Unassembled WGS sequence"/>
</dbReference>
<accession>A0A0T9T6W2</accession>
<dbReference type="SUPFAM" id="SSF47413">
    <property type="entry name" value="lambda repressor-like DNA-binding domains"/>
    <property type="match status" value="1"/>
</dbReference>
<dbReference type="Gene3D" id="1.10.260.40">
    <property type="entry name" value="lambda repressor-like DNA-binding domains"/>
    <property type="match status" value="1"/>
</dbReference>
<evidence type="ECO:0000259" key="1">
    <source>
        <dbReference type="PROSITE" id="PS50943"/>
    </source>
</evidence>
<reference evidence="3" key="1">
    <citation type="submission" date="2015-03" db="EMBL/GenBank/DDBJ databases">
        <authorList>
            <consortium name="Pathogen Informatics"/>
        </authorList>
    </citation>
    <scope>NUCLEOTIDE SEQUENCE [LARGE SCALE GENOMIC DNA]</scope>
    <source>
        <strain evidence="3">IP27925</strain>
    </source>
</reference>
<dbReference type="GeneID" id="61902824"/>
<dbReference type="CDD" id="cd00093">
    <property type="entry name" value="HTH_XRE"/>
    <property type="match status" value="1"/>
</dbReference>
<name>A0A0T9T6W2_YERAE</name>
<dbReference type="STRING" id="28152.CH54_367"/>
<feature type="domain" description="HTH cro/C1-type" evidence="1">
    <location>
        <begin position="42"/>
        <end position="101"/>
    </location>
</feature>